<dbReference type="InterPro" id="IPR009057">
    <property type="entry name" value="Homeodomain-like_sf"/>
</dbReference>
<evidence type="ECO:0000313" key="8">
    <source>
        <dbReference type="Proteomes" id="UP000198582"/>
    </source>
</evidence>
<evidence type="ECO:0000313" key="7">
    <source>
        <dbReference type="EMBL" id="SEP53892.1"/>
    </source>
</evidence>
<dbReference type="PROSITE" id="PS50977">
    <property type="entry name" value="HTH_TETR_2"/>
    <property type="match status" value="1"/>
</dbReference>
<dbReference type="PANTHER" id="PTHR47506:SF1">
    <property type="entry name" value="HTH-TYPE TRANSCRIPTIONAL REGULATOR YJDC"/>
    <property type="match status" value="1"/>
</dbReference>
<reference evidence="7 8" key="1">
    <citation type="submission" date="2016-10" db="EMBL/GenBank/DDBJ databases">
        <authorList>
            <person name="de Groot N.N."/>
        </authorList>
    </citation>
    <scope>NUCLEOTIDE SEQUENCE [LARGE SCALE GENOMIC DNA]</scope>
    <source>
        <strain evidence="7 8">DSM 44993</strain>
    </source>
</reference>
<dbReference type="STRING" id="394193.SAMN04489732_1337"/>
<dbReference type="InterPro" id="IPR001647">
    <property type="entry name" value="HTH_TetR"/>
</dbReference>
<evidence type="ECO:0000256" key="1">
    <source>
        <dbReference type="ARBA" id="ARBA00022491"/>
    </source>
</evidence>
<evidence type="ECO:0000256" key="5">
    <source>
        <dbReference type="PROSITE-ProRule" id="PRU00335"/>
    </source>
</evidence>
<evidence type="ECO:0000259" key="6">
    <source>
        <dbReference type="PROSITE" id="PS50977"/>
    </source>
</evidence>
<dbReference type="Gene3D" id="1.10.357.10">
    <property type="entry name" value="Tetracycline Repressor, domain 2"/>
    <property type="match status" value="1"/>
</dbReference>
<dbReference type="Proteomes" id="UP000198582">
    <property type="component" value="Unassembled WGS sequence"/>
</dbReference>
<dbReference type="Pfam" id="PF00440">
    <property type="entry name" value="TetR_N"/>
    <property type="match status" value="1"/>
</dbReference>
<dbReference type="InterPro" id="IPR036271">
    <property type="entry name" value="Tet_transcr_reg_TetR-rel_C_sf"/>
</dbReference>
<accession>A0A1H8YPD3</accession>
<protein>
    <submittedName>
        <fullName evidence="7">DNA-binding transcriptional regulator, AcrR family</fullName>
    </submittedName>
</protein>
<evidence type="ECO:0000256" key="2">
    <source>
        <dbReference type="ARBA" id="ARBA00023015"/>
    </source>
</evidence>
<keyword evidence="8" id="KW-1185">Reference proteome</keyword>
<keyword evidence="2" id="KW-0805">Transcription regulation</keyword>
<dbReference type="PANTHER" id="PTHR47506">
    <property type="entry name" value="TRANSCRIPTIONAL REGULATORY PROTEIN"/>
    <property type="match status" value="1"/>
</dbReference>
<sequence length="172" mass="18638">MDDIIAATGMSASGVYRYFGGKDELIEAAGEESMAVFRALFDRLRHTEPVPDVTATIAAIVAPVGGGTRDYDLSRVAIQAWSEALRQPRLRERTGDFHRELRAQLTALARRWQHAGLLAPEASPEAVGIVLATLLPGMLVARHAADPVSVDRVLAGLRGLTGIDQHRMPPKH</sequence>
<dbReference type="InterPro" id="IPR039538">
    <property type="entry name" value="BetI_C"/>
</dbReference>
<dbReference type="GO" id="GO:0003677">
    <property type="term" value="F:DNA binding"/>
    <property type="evidence" value="ECO:0007669"/>
    <property type="project" value="UniProtKB-UniRule"/>
</dbReference>
<proteinExistence type="predicted"/>
<name>A0A1H8YPD3_9PSEU</name>
<keyword evidence="3 5" id="KW-0238">DNA-binding</keyword>
<keyword evidence="1" id="KW-0678">Repressor</keyword>
<organism evidence="7 8">
    <name type="scientific">Amycolatopsis saalfeldensis</name>
    <dbReference type="NCBI Taxonomy" id="394193"/>
    <lineage>
        <taxon>Bacteria</taxon>
        <taxon>Bacillati</taxon>
        <taxon>Actinomycetota</taxon>
        <taxon>Actinomycetes</taxon>
        <taxon>Pseudonocardiales</taxon>
        <taxon>Pseudonocardiaceae</taxon>
        <taxon>Amycolatopsis</taxon>
    </lineage>
</organism>
<evidence type="ECO:0000256" key="4">
    <source>
        <dbReference type="ARBA" id="ARBA00023163"/>
    </source>
</evidence>
<feature type="domain" description="HTH tetR-type" evidence="6">
    <location>
        <begin position="1"/>
        <end position="37"/>
    </location>
</feature>
<dbReference type="Pfam" id="PF13977">
    <property type="entry name" value="TetR_C_6"/>
    <property type="match status" value="1"/>
</dbReference>
<comment type="caution">
    <text evidence="5">Lacks conserved residue(s) required for the propagation of feature annotation.</text>
</comment>
<evidence type="ECO:0000256" key="3">
    <source>
        <dbReference type="ARBA" id="ARBA00023125"/>
    </source>
</evidence>
<gene>
    <name evidence="7" type="ORF">SAMN04489732_1337</name>
</gene>
<keyword evidence="4" id="KW-0804">Transcription</keyword>
<dbReference type="EMBL" id="FOEF01000033">
    <property type="protein sequence ID" value="SEP53892.1"/>
    <property type="molecule type" value="Genomic_DNA"/>
</dbReference>
<dbReference type="SUPFAM" id="SSF48498">
    <property type="entry name" value="Tetracyclin repressor-like, C-terminal domain"/>
    <property type="match status" value="1"/>
</dbReference>
<dbReference type="SUPFAM" id="SSF46689">
    <property type="entry name" value="Homeodomain-like"/>
    <property type="match status" value="1"/>
</dbReference>
<dbReference type="AlphaFoldDB" id="A0A1H8YPD3"/>